<comment type="caution">
    <text evidence="3">The sequence shown here is derived from an EMBL/GenBank/DDBJ whole genome shotgun (WGS) entry which is preliminary data.</text>
</comment>
<proteinExistence type="predicted"/>
<dbReference type="InterPro" id="IPR038607">
    <property type="entry name" value="PhoD-like_sf"/>
</dbReference>
<dbReference type="AlphaFoldDB" id="A0A8J7S5L4"/>
<dbReference type="Pfam" id="PF19050">
    <property type="entry name" value="PhoD_2"/>
    <property type="match status" value="1"/>
</dbReference>
<feature type="domain" description="PhoD-like phosphatase" evidence="2">
    <location>
        <begin position="120"/>
        <end position="301"/>
    </location>
</feature>
<dbReference type="PANTHER" id="PTHR46689">
    <property type="entry name" value="MEMBRANE PROTEIN, PUTATIVE-RELATED"/>
    <property type="match status" value="1"/>
</dbReference>
<accession>A0A8J7S5L4</accession>
<evidence type="ECO:0000313" key="3">
    <source>
        <dbReference type="EMBL" id="MBP5855997.1"/>
    </source>
</evidence>
<dbReference type="RefSeq" id="WP_210680821.1">
    <property type="nucleotide sequence ID" value="NZ_JAGMWN010000001.1"/>
</dbReference>
<protein>
    <submittedName>
        <fullName evidence="3">Alkaline phosphatase family protein</fullName>
    </submittedName>
</protein>
<dbReference type="PANTHER" id="PTHR46689:SF1">
    <property type="entry name" value="PHOD-LIKE PHOSPHATASE DOMAIN-CONTAINING PROTEIN"/>
    <property type="match status" value="1"/>
</dbReference>
<sequence>MDKAGPPEGGVGPLLFFRGLADARARLAALAVLPDGVADPVLEADGAQVDPEILMRRDGWRILRYRFALPVGGLSSYRYDGVEIPVSLVFDAPGPRIAYVSCNGQEEGDLDREPGRRNRLWHRLARENEARPFGLLLQGGDQIYADEVLEAHPAVRAWAHESRVAPVDAATLAAAEDAMESAFLHRYLILFGQDGPSKVMARIPSLAMWDDHDICDGWGSLRERKLDAPIGRALFRAARRFFLLFQMAATPEDLPEFCTDPEGGSLGWRVHLPGLSLIAPDLRSERRPRRVMGEAGWRGFDAAMAEAASTGQGSTGQGSTGQGPTGLDPTEYGTSEGARRILILSSVPALGPRLSWVEAMMVLMPSMQKYEDDLRDQWQSRYHRAEWRRFLQAMLARHGSDGCRVTVLSGEIHLATRGHLETPAGPIHQLVASGITHPTPPAGYARGLGLLSRLGSSPLPGHPIRLRPLPGKRAVYTAERNYLTIEPGVSAGSWRCAWELEESGRTPDLTLD</sequence>
<evidence type="ECO:0000313" key="4">
    <source>
        <dbReference type="Proteomes" id="UP000672602"/>
    </source>
</evidence>
<dbReference type="GO" id="GO:0016020">
    <property type="term" value="C:membrane"/>
    <property type="evidence" value="ECO:0007669"/>
    <property type="project" value="TreeGrafter"/>
</dbReference>
<organism evidence="3 4">
    <name type="scientific">Marivibrio halodurans</name>
    <dbReference type="NCBI Taxonomy" id="2039722"/>
    <lineage>
        <taxon>Bacteria</taxon>
        <taxon>Pseudomonadati</taxon>
        <taxon>Pseudomonadota</taxon>
        <taxon>Alphaproteobacteria</taxon>
        <taxon>Rhodospirillales</taxon>
        <taxon>Rhodospirillaceae</taxon>
        <taxon>Marivibrio</taxon>
    </lineage>
</organism>
<evidence type="ECO:0000259" key="2">
    <source>
        <dbReference type="Pfam" id="PF19050"/>
    </source>
</evidence>
<name>A0A8J7S5L4_9PROT</name>
<dbReference type="InterPro" id="IPR043904">
    <property type="entry name" value="PhoD_2-like"/>
</dbReference>
<gene>
    <name evidence="3" type="ORF">KAJ83_03185</name>
</gene>
<reference evidence="3" key="1">
    <citation type="submission" date="2021-04" db="EMBL/GenBank/DDBJ databases">
        <authorList>
            <person name="Zhang D.-C."/>
        </authorList>
    </citation>
    <scope>NUCLEOTIDE SEQUENCE</scope>
    <source>
        <strain evidence="3">CGMCC 1.15697</strain>
    </source>
</reference>
<evidence type="ECO:0000256" key="1">
    <source>
        <dbReference type="SAM" id="MobiDB-lite"/>
    </source>
</evidence>
<dbReference type="Gene3D" id="3.60.21.70">
    <property type="entry name" value="PhoD-like phosphatase"/>
    <property type="match status" value="1"/>
</dbReference>
<keyword evidence="4" id="KW-1185">Reference proteome</keyword>
<dbReference type="CDD" id="cd07389">
    <property type="entry name" value="MPP_PhoD"/>
    <property type="match status" value="1"/>
</dbReference>
<dbReference type="EMBL" id="JAGMWN010000001">
    <property type="protein sequence ID" value="MBP5855997.1"/>
    <property type="molecule type" value="Genomic_DNA"/>
</dbReference>
<dbReference type="InterPro" id="IPR018946">
    <property type="entry name" value="PhoD-like_MPP"/>
</dbReference>
<feature type="compositionally biased region" description="Gly residues" evidence="1">
    <location>
        <begin position="313"/>
        <end position="324"/>
    </location>
</feature>
<dbReference type="Proteomes" id="UP000672602">
    <property type="component" value="Unassembled WGS sequence"/>
</dbReference>
<feature type="region of interest" description="Disordered" evidence="1">
    <location>
        <begin position="307"/>
        <end position="332"/>
    </location>
</feature>